<dbReference type="AlphaFoldDB" id="A0A0F9NWI5"/>
<name>A0A0F9NWI5_9ZZZZ</name>
<dbReference type="EMBL" id="LAZR01002933">
    <property type="protein sequence ID" value="KKN23855.1"/>
    <property type="molecule type" value="Genomic_DNA"/>
</dbReference>
<organism evidence="1">
    <name type="scientific">marine sediment metagenome</name>
    <dbReference type="NCBI Taxonomy" id="412755"/>
    <lineage>
        <taxon>unclassified sequences</taxon>
        <taxon>metagenomes</taxon>
        <taxon>ecological metagenomes</taxon>
    </lineage>
</organism>
<reference evidence="1" key="1">
    <citation type="journal article" date="2015" name="Nature">
        <title>Complex archaea that bridge the gap between prokaryotes and eukaryotes.</title>
        <authorList>
            <person name="Spang A."/>
            <person name="Saw J.H."/>
            <person name="Jorgensen S.L."/>
            <person name="Zaremba-Niedzwiedzka K."/>
            <person name="Martijn J."/>
            <person name="Lind A.E."/>
            <person name="van Eijk R."/>
            <person name="Schleper C."/>
            <person name="Guy L."/>
            <person name="Ettema T.J."/>
        </authorList>
    </citation>
    <scope>NUCLEOTIDE SEQUENCE</scope>
</reference>
<evidence type="ECO:0000313" key="1">
    <source>
        <dbReference type="EMBL" id="KKN23855.1"/>
    </source>
</evidence>
<feature type="non-terminal residue" evidence="1">
    <location>
        <position position="154"/>
    </location>
</feature>
<gene>
    <name evidence="1" type="ORF">LCGC14_0900850</name>
</gene>
<proteinExistence type="predicted"/>
<sequence length="154" mass="16713">MAIGAPDWQGLKWKTETTNRPRQIWPSGKVVWSYDFETPWAGINVSAGTITYEIIAGYGNSGGNSLRLTSSAVAGTTGTVYRHFGPVALGKYGLEATFATDPNLRNTIFGFQVVDDDATYDAAGIRLIAQLPTMIAAFDRLRNGKEVLPPRSDL</sequence>
<accession>A0A0F9NWI5</accession>
<protein>
    <submittedName>
        <fullName evidence="1">Uncharacterized protein</fullName>
    </submittedName>
</protein>
<comment type="caution">
    <text evidence="1">The sequence shown here is derived from an EMBL/GenBank/DDBJ whole genome shotgun (WGS) entry which is preliminary data.</text>
</comment>